<sequence length="191" mass="21999">MYRQHVKRILHENKKKQSDLTKRLAHKVDLATLYTAIESEGVNMGMLIKYLTGGRNDSDVTDFEARGGNIEILEHYVEQINQEPLCDIIIKNFQEQWTKDNEIRMSEIFLEFVRNGGDLATLKKFAAGDKYLLGAEDDLMLIEACMGEFTNQETLLKHLETFLTKFHHQFASANLLQEYIENGGRVSQLKS</sequence>
<proteinExistence type="predicted"/>
<dbReference type="InParanoid" id="F7B4S3"/>
<dbReference type="HOGENOM" id="CLU_1424435_0_0_1"/>
<reference evidence="1" key="2">
    <citation type="journal article" date="2008" name="Genome Biol.">
        <title>Improved genome assembly and evidence-based global gene model set for the chordate Ciona intestinalis: new insight into intron and operon populations.</title>
        <authorList>
            <person name="Satou Y."/>
            <person name="Mineta K."/>
            <person name="Ogasawara M."/>
            <person name="Sasakura Y."/>
            <person name="Shoguchi E."/>
            <person name="Ueno K."/>
            <person name="Yamada L."/>
            <person name="Matsumoto J."/>
            <person name="Wasserscheid J."/>
            <person name="Dewar K."/>
            <person name="Wiley G.B."/>
            <person name="Macmil S.L."/>
            <person name="Roe B.A."/>
            <person name="Zeller R.W."/>
            <person name="Hastings K.E."/>
            <person name="Lemaire P."/>
            <person name="Lindquist E."/>
            <person name="Endo T."/>
            <person name="Hotta K."/>
            <person name="Inaba K."/>
        </authorList>
    </citation>
    <scope>NUCLEOTIDE SEQUENCE [LARGE SCALE GENOMIC DNA]</scope>
    <source>
        <strain evidence="1">wild type</strain>
    </source>
</reference>
<protein>
    <submittedName>
        <fullName evidence="1">Uncharacterized protein</fullName>
    </submittedName>
</protein>
<name>F7B4S3_CIOIN</name>
<organism evidence="1 2">
    <name type="scientific">Ciona intestinalis</name>
    <name type="common">Transparent sea squirt</name>
    <name type="synonym">Ascidia intestinalis</name>
    <dbReference type="NCBI Taxonomy" id="7719"/>
    <lineage>
        <taxon>Eukaryota</taxon>
        <taxon>Metazoa</taxon>
        <taxon>Chordata</taxon>
        <taxon>Tunicata</taxon>
        <taxon>Ascidiacea</taxon>
        <taxon>Phlebobranchia</taxon>
        <taxon>Cionidae</taxon>
        <taxon>Ciona</taxon>
    </lineage>
</organism>
<reference evidence="2" key="1">
    <citation type="journal article" date="2002" name="Science">
        <title>The draft genome of Ciona intestinalis: insights into chordate and vertebrate origins.</title>
        <authorList>
            <person name="Dehal P."/>
            <person name="Satou Y."/>
            <person name="Campbell R.K."/>
            <person name="Chapman J."/>
            <person name="Degnan B."/>
            <person name="De Tomaso A."/>
            <person name="Davidson B."/>
            <person name="Di Gregorio A."/>
            <person name="Gelpke M."/>
            <person name="Goodstein D.M."/>
            <person name="Harafuji N."/>
            <person name="Hastings K.E."/>
            <person name="Ho I."/>
            <person name="Hotta K."/>
            <person name="Huang W."/>
            <person name="Kawashima T."/>
            <person name="Lemaire P."/>
            <person name="Martinez D."/>
            <person name="Meinertzhagen I.A."/>
            <person name="Necula S."/>
            <person name="Nonaka M."/>
            <person name="Putnam N."/>
            <person name="Rash S."/>
            <person name="Saiga H."/>
            <person name="Satake M."/>
            <person name="Terry A."/>
            <person name="Yamada L."/>
            <person name="Wang H.G."/>
            <person name="Awazu S."/>
            <person name="Azumi K."/>
            <person name="Boore J."/>
            <person name="Branno M."/>
            <person name="Chin-Bow S."/>
            <person name="DeSantis R."/>
            <person name="Doyle S."/>
            <person name="Francino P."/>
            <person name="Keys D.N."/>
            <person name="Haga S."/>
            <person name="Hayashi H."/>
            <person name="Hino K."/>
            <person name="Imai K.S."/>
            <person name="Inaba K."/>
            <person name="Kano S."/>
            <person name="Kobayashi K."/>
            <person name="Kobayashi M."/>
            <person name="Lee B.I."/>
            <person name="Makabe K.W."/>
            <person name="Manohar C."/>
            <person name="Matassi G."/>
            <person name="Medina M."/>
            <person name="Mochizuki Y."/>
            <person name="Mount S."/>
            <person name="Morishita T."/>
            <person name="Miura S."/>
            <person name="Nakayama A."/>
            <person name="Nishizaka S."/>
            <person name="Nomoto H."/>
            <person name="Ohta F."/>
            <person name="Oishi K."/>
            <person name="Rigoutsos I."/>
            <person name="Sano M."/>
            <person name="Sasaki A."/>
            <person name="Sasakura Y."/>
            <person name="Shoguchi E."/>
            <person name="Shin-i T."/>
            <person name="Spagnuolo A."/>
            <person name="Stainier D."/>
            <person name="Suzuki M.M."/>
            <person name="Tassy O."/>
            <person name="Takatori N."/>
            <person name="Tokuoka M."/>
            <person name="Yagi K."/>
            <person name="Yoshizaki F."/>
            <person name="Wada S."/>
            <person name="Zhang C."/>
            <person name="Hyatt P.D."/>
            <person name="Larimer F."/>
            <person name="Detter C."/>
            <person name="Doggett N."/>
            <person name="Glavina T."/>
            <person name="Hawkins T."/>
            <person name="Richardson P."/>
            <person name="Lucas S."/>
            <person name="Kohara Y."/>
            <person name="Levine M."/>
            <person name="Satoh N."/>
            <person name="Rokhsar D.S."/>
        </authorList>
    </citation>
    <scope>NUCLEOTIDE SEQUENCE [LARGE SCALE GENOMIC DNA]</scope>
</reference>
<evidence type="ECO:0000313" key="1">
    <source>
        <dbReference type="Ensembl" id="ENSCINP00000008994.3"/>
    </source>
</evidence>
<dbReference type="EMBL" id="EAAA01001551">
    <property type="status" value="NOT_ANNOTATED_CDS"/>
    <property type="molecule type" value="Genomic_DNA"/>
</dbReference>
<accession>F7B4S3</accession>
<dbReference type="AlphaFoldDB" id="F7B4S3"/>
<evidence type="ECO:0000313" key="2">
    <source>
        <dbReference type="Proteomes" id="UP000008144"/>
    </source>
</evidence>
<keyword evidence="2" id="KW-1185">Reference proteome</keyword>
<reference evidence="1" key="4">
    <citation type="submission" date="2025-09" db="UniProtKB">
        <authorList>
            <consortium name="Ensembl"/>
        </authorList>
    </citation>
    <scope>IDENTIFICATION</scope>
</reference>
<dbReference type="Ensembl" id="ENSCINT00000008994.3">
    <property type="protein sequence ID" value="ENSCINP00000008994.3"/>
    <property type="gene ID" value="ENSCING00000004354.3"/>
</dbReference>
<dbReference type="Proteomes" id="UP000008144">
    <property type="component" value="Chromosome 2"/>
</dbReference>
<reference evidence="1" key="3">
    <citation type="submission" date="2025-08" db="UniProtKB">
        <authorList>
            <consortium name="Ensembl"/>
        </authorList>
    </citation>
    <scope>IDENTIFICATION</scope>
</reference>